<dbReference type="AlphaFoldDB" id="A0A8J8MQF2"/>
<evidence type="ECO:0000313" key="1">
    <source>
        <dbReference type="EMBL" id="QUI25701.1"/>
    </source>
</evidence>
<keyword evidence="2" id="KW-1185">Reference proteome</keyword>
<evidence type="ECO:0000313" key="2">
    <source>
        <dbReference type="Proteomes" id="UP000683246"/>
    </source>
</evidence>
<dbReference type="EMBL" id="CP058649">
    <property type="protein sequence ID" value="QUI25701.1"/>
    <property type="molecule type" value="Genomic_DNA"/>
</dbReference>
<accession>A0A8J8MQF2</accession>
<dbReference type="Proteomes" id="UP000683246">
    <property type="component" value="Chromosome"/>
</dbReference>
<dbReference type="InterPro" id="IPR024227">
    <property type="entry name" value="DUF3795"/>
</dbReference>
<dbReference type="KEGG" id="vpy:HZI73_12390"/>
<name>A0A8J8MQF2_9FIRM</name>
<dbReference type="Pfam" id="PF12675">
    <property type="entry name" value="DUF3795"/>
    <property type="match status" value="1"/>
</dbReference>
<organism evidence="1 2">
    <name type="scientific">Vallitalea pronyensis</name>
    <dbReference type="NCBI Taxonomy" id="1348613"/>
    <lineage>
        <taxon>Bacteria</taxon>
        <taxon>Bacillati</taxon>
        <taxon>Bacillota</taxon>
        <taxon>Clostridia</taxon>
        <taxon>Lachnospirales</taxon>
        <taxon>Vallitaleaceae</taxon>
        <taxon>Vallitalea</taxon>
    </lineage>
</organism>
<reference evidence="1" key="1">
    <citation type="submission" date="2020-07" db="EMBL/GenBank/DDBJ databases">
        <title>Vallitalea pronyensis genome.</title>
        <authorList>
            <person name="Postec A."/>
        </authorList>
    </citation>
    <scope>NUCLEOTIDE SEQUENCE</scope>
    <source>
        <strain evidence="1">FatNI3</strain>
    </source>
</reference>
<sequence length="100" mass="11286">MNPVLGVCGCICSECDLFNNDCKGCHAVEGVACWLHDVGLDVCDFYACCKKDKHLQHCGECQEIPCSKFWANKNPEWTKEEHQQIVQDRVDLLRGLINEG</sequence>
<proteinExistence type="predicted"/>
<gene>
    <name evidence="1" type="ORF">HZI73_12390</name>
</gene>
<protein>
    <submittedName>
        <fullName evidence="1">DUF3795 domain-containing protein</fullName>
    </submittedName>
</protein>